<keyword evidence="10" id="KW-1185">Reference proteome</keyword>
<feature type="region of interest" description="Disordered" evidence="6">
    <location>
        <begin position="558"/>
        <end position="577"/>
    </location>
</feature>
<feature type="transmembrane region" description="Helical" evidence="7">
    <location>
        <begin position="12"/>
        <end position="29"/>
    </location>
</feature>
<feature type="domain" description="Sulfatase N-terminal" evidence="8">
    <location>
        <begin position="218"/>
        <end position="464"/>
    </location>
</feature>
<dbReference type="Gene3D" id="3.40.720.10">
    <property type="entry name" value="Alkaline Phosphatase, subunit A"/>
    <property type="match status" value="1"/>
</dbReference>
<feature type="transmembrane region" description="Helical" evidence="7">
    <location>
        <begin position="90"/>
        <end position="109"/>
    </location>
</feature>
<dbReference type="Pfam" id="PF00884">
    <property type="entry name" value="Sulfatase"/>
    <property type="match status" value="1"/>
</dbReference>
<dbReference type="PANTHER" id="PTHR47371:SF3">
    <property type="entry name" value="PHOSPHOGLYCEROL TRANSFERASE I"/>
    <property type="match status" value="1"/>
</dbReference>
<feature type="transmembrane region" description="Helical" evidence="7">
    <location>
        <begin position="36"/>
        <end position="55"/>
    </location>
</feature>
<gene>
    <name evidence="9" type="ORF">ACFPME_10560</name>
</gene>
<reference evidence="10" key="1">
    <citation type="journal article" date="2019" name="Int. J. Syst. Evol. Microbiol.">
        <title>The Global Catalogue of Microorganisms (GCM) 10K type strain sequencing project: providing services to taxonomists for standard genome sequencing and annotation.</title>
        <authorList>
            <consortium name="The Broad Institute Genomics Platform"/>
            <consortium name="The Broad Institute Genome Sequencing Center for Infectious Disease"/>
            <person name="Wu L."/>
            <person name="Ma J."/>
        </authorList>
    </citation>
    <scope>NUCLEOTIDE SEQUENCE [LARGE SCALE GENOMIC DNA]</scope>
    <source>
        <strain evidence="10">JCM 17130</strain>
    </source>
</reference>
<keyword evidence="4 7" id="KW-1133">Transmembrane helix</keyword>
<evidence type="ECO:0000256" key="2">
    <source>
        <dbReference type="ARBA" id="ARBA00022475"/>
    </source>
</evidence>
<dbReference type="CDD" id="cd16015">
    <property type="entry name" value="LTA_synthase"/>
    <property type="match status" value="1"/>
</dbReference>
<dbReference type="InterPro" id="IPR050448">
    <property type="entry name" value="OpgB/LTA_synthase_biosynth"/>
</dbReference>
<evidence type="ECO:0000256" key="6">
    <source>
        <dbReference type="SAM" id="MobiDB-lite"/>
    </source>
</evidence>
<feature type="transmembrane region" description="Helical" evidence="7">
    <location>
        <begin position="121"/>
        <end position="139"/>
    </location>
</feature>
<keyword evidence="2" id="KW-1003">Cell membrane</keyword>
<keyword evidence="3 7" id="KW-0812">Transmembrane</keyword>
<evidence type="ECO:0000259" key="8">
    <source>
        <dbReference type="Pfam" id="PF00884"/>
    </source>
</evidence>
<evidence type="ECO:0000256" key="1">
    <source>
        <dbReference type="ARBA" id="ARBA00004651"/>
    </source>
</evidence>
<comment type="caution">
    <text evidence="9">The sequence shown here is derived from an EMBL/GenBank/DDBJ whole genome shotgun (WGS) entry which is preliminary data.</text>
</comment>
<dbReference type="EMBL" id="JBHSMK010000005">
    <property type="protein sequence ID" value="MFC5437000.1"/>
    <property type="molecule type" value="Genomic_DNA"/>
</dbReference>
<dbReference type="SUPFAM" id="SSF53649">
    <property type="entry name" value="Alkaline phosphatase-like"/>
    <property type="match status" value="1"/>
</dbReference>
<evidence type="ECO:0000256" key="5">
    <source>
        <dbReference type="ARBA" id="ARBA00023136"/>
    </source>
</evidence>
<comment type="subcellular location">
    <subcellularLocation>
        <location evidence="1">Cell membrane</location>
        <topology evidence="1">Multi-pass membrane protein</topology>
    </subcellularLocation>
</comment>
<evidence type="ECO:0000313" key="10">
    <source>
        <dbReference type="Proteomes" id="UP001596013"/>
    </source>
</evidence>
<dbReference type="RefSeq" id="WP_377304966.1">
    <property type="nucleotide sequence ID" value="NZ_JBHSMK010000005.1"/>
</dbReference>
<dbReference type="InterPro" id="IPR000917">
    <property type="entry name" value="Sulfatase_N"/>
</dbReference>
<evidence type="ECO:0000256" key="3">
    <source>
        <dbReference type="ARBA" id="ARBA00022692"/>
    </source>
</evidence>
<sequence length="577" mass="63913">MDPALHGVFDPGLLWRNALPVFLVFLLIYGLSGRALLTLVLAGALLVLVFDVNAIKELNLNSPILPGDFALWHQVLHNIGFFANYAGQHFFLLLALLALLAFGAVLGVAWRLDRRWWRAHWLIRTAWAVLSLTVIVTLYRGNSVWRDVYADESLPGFQLSDPIASVKQVGVMAELVRMSQEAQTSVPKADQSLISEFAARHSEDMNSRVARQPPTELPDIVMVQSEAFFDPGVMKGVDFSKFVPNFERLAATGIGGSLITPTYGGGTIRTEFETLTGYPMQAFPSILYPYYGLASAWMPSVPRRLEALGYSTTLFHPFRGSFWNRRQVMPQLGFQQSYYLKSFAGVEHAGVYVSDRALFDFVLARLDDAQRGPQYAMVITMENHGPWDADSGMLVNVLDGHPLPSGLSAAGSREMTYYLSHLVNGDQALGDFAKRLLARPRWTMLLFYGDHLPSLPHAFADLGFDDGNQGIKQHTRYMLVSNRPLVQRKLDLSSYELPALLFDTVGLPEDGYLALDSVVRQAWEQGHYQHGADYGQVQFNAAQLEVGCGHKLDAAGRCGESRAQSPNRASSAPVAGE</sequence>
<dbReference type="Proteomes" id="UP001596013">
    <property type="component" value="Unassembled WGS sequence"/>
</dbReference>
<accession>A0ABW0JNN4</accession>
<name>A0ABW0JNN4_9GAMM</name>
<organism evidence="9 10">
    <name type="scientific">Rhodanobacter umsongensis</name>
    <dbReference type="NCBI Taxonomy" id="633153"/>
    <lineage>
        <taxon>Bacteria</taxon>
        <taxon>Pseudomonadati</taxon>
        <taxon>Pseudomonadota</taxon>
        <taxon>Gammaproteobacteria</taxon>
        <taxon>Lysobacterales</taxon>
        <taxon>Rhodanobacteraceae</taxon>
        <taxon>Rhodanobacter</taxon>
    </lineage>
</organism>
<keyword evidence="5 7" id="KW-0472">Membrane</keyword>
<dbReference type="InterPro" id="IPR017850">
    <property type="entry name" value="Alkaline_phosphatase_core_sf"/>
</dbReference>
<protein>
    <submittedName>
        <fullName evidence="9">LTA synthase family protein</fullName>
    </submittedName>
</protein>
<evidence type="ECO:0000313" key="9">
    <source>
        <dbReference type="EMBL" id="MFC5437000.1"/>
    </source>
</evidence>
<evidence type="ECO:0000256" key="4">
    <source>
        <dbReference type="ARBA" id="ARBA00022989"/>
    </source>
</evidence>
<proteinExistence type="predicted"/>
<dbReference type="PANTHER" id="PTHR47371">
    <property type="entry name" value="LIPOTEICHOIC ACID SYNTHASE"/>
    <property type="match status" value="1"/>
</dbReference>
<evidence type="ECO:0000256" key="7">
    <source>
        <dbReference type="SAM" id="Phobius"/>
    </source>
</evidence>